<proteinExistence type="predicted"/>
<evidence type="ECO:0000313" key="3">
    <source>
        <dbReference type="RefSeq" id="XP_033529749.1"/>
    </source>
</evidence>
<dbReference type="EMBL" id="ML975190">
    <property type="protein sequence ID" value="KAF1808118.1"/>
    <property type="molecule type" value="Genomic_DNA"/>
</dbReference>
<gene>
    <name evidence="1 3" type="ORF">P152DRAFT_255822</name>
</gene>
<dbReference type="RefSeq" id="XP_033529749.1">
    <property type="nucleotide sequence ID" value="XM_033674736.1"/>
</dbReference>
<dbReference type="Proteomes" id="UP000504638">
    <property type="component" value="Unplaced"/>
</dbReference>
<reference evidence="1 3" key="1">
    <citation type="submission" date="2020-01" db="EMBL/GenBank/DDBJ databases">
        <authorList>
            <consortium name="DOE Joint Genome Institute"/>
            <person name="Haridas S."/>
            <person name="Albert R."/>
            <person name="Binder M."/>
            <person name="Bloem J."/>
            <person name="Labutti K."/>
            <person name="Salamov A."/>
            <person name="Andreopoulos B."/>
            <person name="Baker S.E."/>
            <person name="Barry K."/>
            <person name="Bills G."/>
            <person name="Bluhm B.H."/>
            <person name="Cannon C."/>
            <person name="Castanera R."/>
            <person name="Culley D.E."/>
            <person name="Daum C."/>
            <person name="Ezra D."/>
            <person name="Gonzalez J.B."/>
            <person name="Henrissat B."/>
            <person name="Kuo A."/>
            <person name="Liang C."/>
            <person name="Lipzen A."/>
            <person name="Lutzoni F."/>
            <person name="Magnuson J."/>
            <person name="Mondo S."/>
            <person name="Nolan M."/>
            <person name="Ohm R."/>
            <person name="Pangilinan J."/>
            <person name="Park H.-J."/>
            <person name="Ramirez L."/>
            <person name="Alfaro M."/>
            <person name="Sun H."/>
            <person name="Tritt A."/>
            <person name="Yoshinaga Y."/>
            <person name="Zwiers L.-H."/>
            <person name="Turgeon B.G."/>
            <person name="Goodwin S.B."/>
            <person name="Spatafora J.W."/>
            <person name="Crous P.W."/>
            <person name="Grigoriev I.V."/>
        </authorList>
    </citation>
    <scope>NUCLEOTIDE SEQUENCE</scope>
    <source>
        <strain evidence="1 3">CBS 781.70</strain>
    </source>
</reference>
<name>A0A6G1FQW1_9PEZI</name>
<evidence type="ECO:0000313" key="2">
    <source>
        <dbReference type="Proteomes" id="UP000504638"/>
    </source>
</evidence>
<protein>
    <submittedName>
        <fullName evidence="1 3">Uncharacterized protein</fullName>
    </submittedName>
</protein>
<keyword evidence="2" id="KW-1185">Reference proteome</keyword>
<sequence length="233" mass="25905">MHAIKLTGPGTGWKYACAVSRESGNALGRLFGLVRVQLRLDSPLLPRSCPHDESDHDDNQCPHSAADDSAYESCGGLWWTNDDMGGIGGTRSSLSTIAVSNLRVSRESSWVLPRLEFRWSGRDLRVGRHQCRRGGETRYILLVPGYDVAPIIHDLRRLNPRGRGNKARASHHHHHIGCSLHGRRTAEIVVRPGSACEASVLISSTSIAARRIRPTVGSSMRLYKSEMRNYRYT</sequence>
<evidence type="ECO:0000313" key="1">
    <source>
        <dbReference type="EMBL" id="KAF1808118.1"/>
    </source>
</evidence>
<reference evidence="3" key="3">
    <citation type="submission" date="2025-04" db="UniProtKB">
        <authorList>
            <consortium name="RefSeq"/>
        </authorList>
    </citation>
    <scope>IDENTIFICATION</scope>
    <source>
        <strain evidence="3">CBS 781.70</strain>
    </source>
</reference>
<accession>A0A6G1FQW1</accession>
<organism evidence="1">
    <name type="scientific">Eremomyces bilateralis CBS 781.70</name>
    <dbReference type="NCBI Taxonomy" id="1392243"/>
    <lineage>
        <taxon>Eukaryota</taxon>
        <taxon>Fungi</taxon>
        <taxon>Dikarya</taxon>
        <taxon>Ascomycota</taxon>
        <taxon>Pezizomycotina</taxon>
        <taxon>Dothideomycetes</taxon>
        <taxon>Dothideomycetes incertae sedis</taxon>
        <taxon>Eremomycetales</taxon>
        <taxon>Eremomycetaceae</taxon>
        <taxon>Eremomyces</taxon>
    </lineage>
</organism>
<dbReference type="AlphaFoldDB" id="A0A6G1FQW1"/>
<dbReference type="GeneID" id="54415306"/>
<reference evidence="3" key="2">
    <citation type="submission" date="2020-04" db="EMBL/GenBank/DDBJ databases">
        <authorList>
            <consortium name="NCBI Genome Project"/>
        </authorList>
    </citation>
    <scope>NUCLEOTIDE SEQUENCE</scope>
    <source>
        <strain evidence="3">CBS 781.70</strain>
    </source>
</reference>